<feature type="chain" id="PRO_5047475127" evidence="3">
    <location>
        <begin position="22"/>
        <end position="384"/>
    </location>
</feature>
<accession>A0ABN1K6W5</accession>
<dbReference type="InterPro" id="IPR058625">
    <property type="entry name" value="MdtA-like_BSH"/>
</dbReference>
<keyword evidence="2" id="KW-0813">Transport</keyword>
<dbReference type="InterPro" id="IPR006143">
    <property type="entry name" value="RND_pump_MFP"/>
</dbReference>
<comment type="similarity">
    <text evidence="1">Belongs to the membrane fusion protein (MFP) (TC 8.A.1) family.</text>
</comment>
<dbReference type="Gene3D" id="1.10.287.470">
    <property type="entry name" value="Helix hairpin bin"/>
    <property type="match status" value="1"/>
</dbReference>
<dbReference type="PROSITE" id="PS51257">
    <property type="entry name" value="PROKAR_LIPOPROTEIN"/>
    <property type="match status" value="1"/>
</dbReference>
<reference evidence="5 6" key="1">
    <citation type="journal article" date="2019" name="Int. J. Syst. Evol. Microbiol.">
        <title>The Global Catalogue of Microorganisms (GCM) 10K type strain sequencing project: providing services to taxonomists for standard genome sequencing and annotation.</title>
        <authorList>
            <consortium name="The Broad Institute Genomics Platform"/>
            <consortium name="The Broad Institute Genome Sequencing Center for Infectious Disease"/>
            <person name="Wu L."/>
            <person name="Ma J."/>
        </authorList>
    </citation>
    <scope>NUCLEOTIDE SEQUENCE [LARGE SCALE GENOMIC DNA]</scope>
    <source>
        <strain evidence="5 6">JCM 16231</strain>
    </source>
</reference>
<comment type="caution">
    <text evidence="5">The sequence shown here is derived from an EMBL/GenBank/DDBJ whole genome shotgun (WGS) entry which is preliminary data.</text>
</comment>
<dbReference type="SUPFAM" id="SSF111369">
    <property type="entry name" value="HlyD-like secretion proteins"/>
    <property type="match status" value="1"/>
</dbReference>
<sequence>MKTPYIYFLLSLSLFVLSCNSNESNSEEKKETKVNENQIILTKTQFENGDFELGTVDTIEFSNRFRVTGMIDVPPENRASVSSFFEGYVSKTTLLIGDRVKKGDLLVTLENPEFIKLQQTYLENLSQLEYLESEFNRKKNLLEDLVISEKVFQKAKSDYLTTKASVSGLEKTLQLMNVPLDKVRKGNLNSEIHIYAPLSGKISKLNISQGTFVNKSMRMMEILDTDHVHLELDVFEKDIMKVKEEQPLTFKLPEQTDEEFMAHVKLVGAEISSNRTVKVHAHPDDDNQNFAVGMYVEAFFNDNPRKHLALPQTAFVEKNNKQYVLKLIEDANGDYTFEPVLVKTSDPQNGFQPILNEDEIATDDQFLIKGGFDIFDGASGGHDH</sequence>
<evidence type="ECO:0000256" key="1">
    <source>
        <dbReference type="ARBA" id="ARBA00009477"/>
    </source>
</evidence>
<keyword evidence="3" id="KW-0732">Signal</keyword>
<evidence type="ECO:0000313" key="5">
    <source>
        <dbReference type="EMBL" id="GAA0756711.1"/>
    </source>
</evidence>
<dbReference type="PANTHER" id="PTHR30097">
    <property type="entry name" value="CATION EFFLUX SYSTEM PROTEIN CUSB"/>
    <property type="match status" value="1"/>
</dbReference>
<proteinExistence type="inferred from homology"/>
<gene>
    <name evidence="5" type="ORF">GCM10009433_12300</name>
</gene>
<dbReference type="RefSeq" id="WP_224453772.1">
    <property type="nucleotide sequence ID" value="NZ_BAAAGG010000005.1"/>
</dbReference>
<dbReference type="InterPro" id="IPR051909">
    <property type="entry name" value="MFP_Cation_Efflux"/>
</dbReference>
<evidence type="ECO:0000259" key="4">
    <source>
        <dbReference type="Pfam" id="PF25917"/>
    </source>
</evidence>
<dbReference type="Pfam" id="PF25917">
    <property type="entry name" value="BSH_RND"/>
    <property type="match status" value="1"/>
</dbReference>
<feature type="signal peptide" evidence="3">
    <location>
        <begin position="1"/>
        <end position="21"/>
    </location>
</feature>
<dbReference type="EMBL" id="BAAAGG010000005">
    <property type="protein sequence ID" value="GAA0756711.1"/>
    <property type="molecule type" value="Genomic_DNA"/>
</dbReference>
<feature type="domain" description="Multidrug resistance protein MdtA-like barrel-sandwich hybrid" evidence="4">
    <location>
        <begin position="78"/>
        <end position="217"/>
    </location>
</feature>
<dbReference type="PANTHER" id="PTHR30097:SF4">
    <property type="entry name" value="SLR6042 PROTEIN"/>
    <property type="match status" value="1"/>
</dbReference>
<organism evidence="5 6">
    <name type="scientific">Psychroflexus lacisalsi</name>
    <dbReference type="NCBI Taxonomy" id="503928"/>
    <lineage>
        <taxon>Bacteria</taxon>
        <taxon>Pseudomonadati</taxon>
        <taxon>Bacteroidota</taxon>
        <taxon>Flavobacteriia</taxon>
        <taxon>Flavobacteriales</taxon>
        <taxon>Flavobacteriaceae</taxon>
        <taxon>Psychroflexus</taxon>
    </lineage>
</organism>
<protein>
    <submittedName>
        <fullName evidence="5">Efflux RND transporter periplasmic adaptor subunit</fullName>
    </submittedName>
</protein>
<name>A0ABN1K6W5_9FLAO</name>
<keyword evidence="6" id="KW-1185">Reference proteome</keyword>
<evidence type="ECO:0000256" key="2">
    <source>
        <dbReference type="ARBA" id="ARBA00022448"/>
    </source>
</evidence>
<evidence type="ECO:0000256" key="3">
    <source>
        <dbReference type="SAM" id="SignalP"/>
    </source>
</evidence>
<dbReference type="NCBIfam" id="TIGR01730">
    <property type="entry name" value="RND_mfp"/>
    <property type="match status" value="1"/>
</dbReference>
<dbReference type="Gene3D" id="2.40.30.170">
    <property type="match status" value="1"/>
</dbReference>
<dbReference type="Proteomes" id="UP001500185">
    <property type="component" value="Unassembled WGS sequence"/>
</dbReference>
<evidence type="ECO:0000313" key="6">
    <source>
        <dbReference type="Proteomes" id="UP001500185"/>
    </source>
</evidence>
<dbReference type="Gene3D" id="2.40.50.100">
    <property type="match status" value="1"/>
</dbReference>